<evidence type="ECO:0000313" key="2">
    <source>
        <dbReference type="EMBL" id="CAA7261286.1"/>
    </source>
</evidence>
<organism evidence="2 3">
    <name type="scientific">Cyclocybe aegerita</name>
    <name type="common">Black poplar mushroom</name>
    <name type="synonym">Agrocybe aegerita</name>
    <dbReference type="NCBI Taxonomy" id="1973307"/>
    <lineage>
        <taxon>Eukaryota</taxon>
        <taxon>Fungi</taxon>
        <taxon>Dikarya</taxon>
        <taxon>Basidiomycota</taxon>
        <taxon>Agaricomycotina</taxon>
        <taxon>Agaricomycetes</taxon>
        <taxon>Agaricomycetidae</taxon>
        <taxon>Agaricales</taxon>
        <taxon>Agaricineae</taxon>
        <taxon>Bolbitiaceae</taxon>
        <taxon>Cyclocybe</taxon>
    </lineage>
</organism>
<feature type="compositionally biased region" description="Low complexity" evidence="1">
    <location>
        <begin position="96"/>
        <end position="109"/>
    </location>
</feature>
<dbReference type="EMBL" id="CACVBS010000032">
    <property type="protein sequence ID" value="CAA7261286.1"/>
    <property type="molecule type" value="Genomic_DNA"/>
</dbReference>
<evidence type="ECO:0000313" key="3">
    <source>
        <dbReference type="Proteomes" id="UP000467700"/>
    </source>
</evidence>
<dbReference type="AlphaFoldDB" id="A0A8S0W8F4"/>
<proteinExistence type="predicted"/>
<sequence>MYRVAPGYQDPSRAAAPPINAPILRTIDLPPVDGDYNDAEVLRFAMQGSGTPSVPHLLLSNASVAHAPSRHAPVASLDAQMGRLSISAVQTPASDPSLGRLAASGGARAPPQPPRQGSRRTSPTPQLHARRHPSSHRAG</sequence>
<protein>
    <submittedName>
        <fullName evidence="2">Uncharacterized protein</fullName>
    </submittedName>
</protein>
<feature type="region of interest" description="Disordered" evidence="1">
    <location>
        <begin position="89"/>
        <end position="139"/>
    </location>
</feature>
<accession>A0A8S0W8F4</accession>
<comment type="caution">
    <text evidence="2">The sequence shown here is derived from an EMBL/GenBank/DDBJ whole genome shotgun (WGS) entry which is preliminary data.</text>
</comment>
<feature type="compositionally biased region" description="Basic residues" evidence="1">
    <location>
        <begin position="128"/>
        <end position="139"/>
    </location>
</feature>
<gene>
    <name evidence="2" type="ORF">AAE3_LOCUS3501</name>
</gene>
<dbReference type="Proteomes" id="UP000467700">
    <property type="component" value="Unassembled WGS sequence"/>
</dbReference>
<reference evidence="2 3" key="1">
    <citation type="submission" date="2020-01" db="EMBL/GenBank/DDBJ databases">
        <authorList>
            <person name="Gupta K D."/>
        </authorList>
    </citation>
    <scope>NUCLEOTIDE SEQUENCE [LARGE SCALE GENOMIC DNA]</scope>
</reference>
<keyword evidence="3" id="KW-1185">Reference proteome</keyword>
<name>A0A8S0W8F4_CYCAE</name>
<evidence type="ECO:0000256" key="1">
    <source>
        <dbReference type="SAM" id="MobiDB-lite"/>
    </source>
</evidence>